<dbReference type="SUPFAM" id="SSF47413">
    <property type="entry name" value="lambda repressor-like DNA-binding domains"/>
    <property type="match status" value="1"/>
</dbReference>
<dbReference type="Gene3D" id="1.10.260.40">
    <property type="entry name" value="lambda repressor-like DNA-binding domains"/>
    <property type="match status" value="1"/>
</dbReference>
<name>A0A0K2W9M5_STASA</name>
<dbReference type="CDD" id="cd00093">
    <property type="entry name" value="HTH_XRE"/>
    <property type="match status" value="1"/>
</dbReference>
<feature type="domain" description="HTH cro/C1-type" evidence="1">
    <location>
        <begin position="14"/>
        <end position="49"/>
    </location>
</feature>
<dbReference type="PROSITE" id="PS50943">
    <property type="entry name" value="HTH_CROC1"/>
    <property type="match status" value="1"/>
</dbReference>
<sequence length="174" mass="20230">MIEKELSSKIGEELKKARKKYKVSAQKIGDVLGYSQSHISGIENGTKIIPNKRFITNYLKFITNSNFSEMNFYINNINEIANGEIQLATYLDDSTSLMNAFVNDYEDDTSQINSLKYEKRNGESDKEHFDFPINDIMFHLTDSENPKYFNKIKLSTSDKEHINKYIEDYIVLKI</sequence>
<protein>
    <submittedName>
        <fullName evidence="2">DNA-binding protein</fullName>
    </submittedName>
</protein>
<dbReference type="InterPro" id="IPR010982">
    <property type="entry name" value="Lambda_DNA-bd_dom_sf"/>
</dbReference>
<keyword evidence="2" id="KW-0238">DNA-binding</keyword>
<dbReference type="Pfam" id="PF01381">
    <property type="entry name" value="HTH_3"/>
    <property type="match status" value="1"/>
</dbReference>
<dbReference type="InterPro" id="IPR001387">
    <property type="entry name" value="Cro/C1-type_HTH"/>
</dbReference>
<proteinExistence type="predicted"/>
<evidence type="ECO:0000313" key="2">
    <source>
        <dbReference type="EMBL" id="CEG62405.1"/>
    </source>
</evidence>
<accession>A0A0K2W9M5</accession>
<organism evidence="2">
    <name type="scientific">Staphylococcus saprophyticus</name>
    <dbReference type="NCBI Taxonomy" id="29385"/>
    <lineage>
        <taxon>Bacteria</taxon>
        <taxon>Bacillati</taxon>
        <taxon>Bacillota</taxon>
        <taxon>Bacilli</taxon>
        <taxon>Bacillales</taxon>
        <taxon>Staphylococcaceae</taxon>
        <taxon>Staphylococcus</taxon>
    </lineage>
</organism>
<dbReference type="GO" id="GO:0003677">
    <property type="term" value="F:DNA binding"/>
    <property type="evidence" value="ECO:0007669"/>
    <property type="project" value="UniProtKB-KW"/>
</dbReference>
<dbReference type="AlphaFoldDB" id="A0A0K2W9M5"/>
<dbReference type="EMBL" id="LN623525">
    <property type="protein sequence ID" value="CEG62405.1"/>
    <property type="molecule type" value="Genomic_DNA"/>
</dbReference>
<evidence type="ECO:0000259" key="1">
    <source>
        <dbReference type="PROSITE" id="PS50943"/>
    </source>
</evidence>
<reference evidence="2" key="1">
    <citation type="journal article" date="2017" name="Antimicrob. Agents Chemother.">
        <title>A Novel erm(44) Gene Variant from a Human Staphylococcus saprophyticus Isolate Confers Resistance to Macrolides and Lincosamides but Not Streptogramins.</title>
        <authorList>
            <person name="Strauss C."/>
            <person name="Hu Y."/>
            <person name="Coates A."/>
            <person name="Perreten V."/>
        </authorList>
    </citation>
    <scope>NUCLEOTIDE SEQUENCE</scope>
    <source>
        <strain evidence="2">N041</strain>
    </source>
</reference>